<name>A0A388SIM4_9BURK</name>
<dbReference type="OrthoDB" id="2656488at2"/>
<dbReference type="Proteomes" id="UP000266091">
    <property type="component" value="Unassembled WGS sequence"/>
</dbReference>
<dbReference type="Pfam" id="PF14267">
    <property type="entry name" value="DUF4357"/>
    <property type="match status" value="1"/>
</dbReference>
<dbReference type="RefSeq" id="WP_116270812.1">
    <property type="nucleotide sequence ID" value="NZ_BGZJ01000002.1"/>
</dbReference>
<dbReference type="CDD" id="cd10447">
    <property type="entry name" value="GIY-YIG_unchar_2"/>
    <property type="match status" value="1"/>
</dbReference>
<dbReference type="InterPro" id="IPR025579">
    <property type="entry name" value="DUF4357"/>
</dbReference>
<accession>A0A388SIM4</accession>
<protein>
    <submittedName>
        <fullName evidence="2">Methionine sulfoxide reductase</fullName>
    </submittedName>
</protein>
<gene>
    <name evidence="2" type="ORF">MESMUL_19180</name>
</gene>
<evidence type="ECO:0000313" key="3">
    <source>
        <dbReference type="Proteomes" id="UP000266091"/>
    </source>
</evidence>
<dbReference type="EMBL" id="BGZJ01000002">
    <property type="protein sequence ID" value="GBO94564.1"/>
    <property type="molecule type" value="Genomic_DNA"/>
</dbReference>
<reference evidence="2 3" key="1">
    <citation type="journal article" date="2018" name="Int. J. Syst. Evol. Microbiol.">
        <title>Mesosutterella multiformis gen. nov., sp. nov., a member of the family Sutterellaceae and Sutterella megalosphaeroides sp. nov., isolated from human faeces.</title>
        <authorList>
            <person name="Sakamoto M."/>
            <person name="Ikeyama N."/>
            <person name="Kunihiro T."/>
            <person name="Iino T."/>
            <person name="Yuki M."/>
            <person name="Ohkuma M."/>
        </authorList>
    </citation>
    <scope>NUCLEOTIDE SEQUENCE [LARGE SCALE GENOMIC DNA]</scope>
    <source>
        <strain evidence="2 3">4NBBH2</strain>
    </source>
</reference>
<evidence type="ECO:0000313" key="2">
    <source>
        <dbReference type="EMBL" id="GBO94564.1"/>
    </source>
</evidence>
<sequence>MNKKHLVQFLLLDENFDGAVRATLDNWNGLAYRIPRLRLNDYADRNELSFSGVYLLFGKEEATDEDAVYIGQAQERQVGGSILNRLSEHNRSPSKAFYNEVVFFTSATNSFGPTELCYLENQFYEMAKSSGRYVIKNQEMPSPGNVTESRQVELDRYIENALILIRGFGYRVFEPKVSKESRKEKAEDRRFFLTRMIHKKYRVQGEAIWTADGFVILKGAVVCMENRPGILPSMVNRREQLVERGVLVKEPSGLYRLKEDQIFSSPSSAGSFVLGSSVRGTTEWKTADGRTFAEVSGEV</sequence>
<comment type="caution">
    <text evidence="2">The sequence shown here is derived from an EMBL/GenBank/DDBJ whole genome shotgun (WGS) entry which is preliminary data.</text>
</comment>
<evidence type="ECO:0000259" key="1">
    <source>
        <dbReference type="PROSITE" id="PS50164"/>
    </source>
</evidence>
<keyword evidence="3" id="KW-1185">Reference proteome</keyword>
<dbReference type="PROSITE" id="PS50164">
    <property type="entry name" value="GIY_YIG"/>
    <property type="match status" value="1"/>
</dbReference>
<organism evidence="2 3">
    <name type="scientific">Mesosutterella multiformis</name>
    <dbReference type="NCBI Taxonomy" id="2259133"/>
    <lineage>
        <taxon>Bacteria</taxon>
        <taxon>Pseudomonadati</taxon>
        <taxon>Pseudomonadota</taxon>
        <taxon>Betaproteobacteria</taxon>
        <taxon>Burkholderiales</taxon>
        <taxon>Sutterellaceae</taxon>
        <taxon>Mesosutterella</taxon>
    </lineage>
</organism>
<dbReference type="InterPro" id="IPR000305">
    <property type="entry name" value="GIY-YIG_endonuc"/>
</dbReference>
<dbReference type="AlphaFoldDB" id="A0A388SIM4"/>
<proteinExistence type="predicted"/>
<feature type="domain" description="GIY-YIG" evidence="1">
    <location>
        <begin position="49"/>
        <end position="135"/>
    </location>
</feature>
<accession>A0A401LHN5</accession>